<sequence>MPRTIGQADIAPEVRLQVSLFLAQRSIRGRLLRGAIAAAMKSFGLCRNSITKIWAMRTNPRALMAPGRRQPKRGRHLSPQEVAELVQAAPLCQRQTRRALAEATGISRTTLQRHLADGVLRRAVSRVKPTLTDAHKTRCIQWALAHVDMPLETTAQRSSVNRPKGAPVTKSVSMTRVLYRKLLVDKVLPAIRAKLPVRRGTTVFVQQDNAGPHVREDDTERDVHL</sequence>
<gene>
    <name evidence="1" type="ORF">PR002_g12345</name>
</gene>
<protein>
    <recommendedName>
        <fullName evidence="3">Transposase Tc1-like domain-containing protein</fullName>
    </recommendedName>
</protein>
<reference evidence="1 2" key="1">
    <citation type="submission" date="2018-09" db="EMBL/GenBank/DDBJ databases">
        <title>Genomic investigation of the strawberry pathogen Phytophthora fragariae indicates pathogenicity is determined by transcriptional variation in three key races.</title>
        <authorList>
            <person name="Adams T.M."/>
            <person name="Armitage A.D."/>
            <person name="Sobczyk M.K."/>
            <person name="Bates H.J."/>
            <person name="Dunwell J.M."/>
            <person name="Nellist C.F."/>
            <person name="Harrison R.J."/>
        </authorList>
    </citation>
    <scope>NUCLEOTIDE SEQUENCE [LARGE SCALE GENOMIC DNA]</scope>
    <source>
        <strain evidence="1 2">SCRP324</strain>
    </source>
</reference>
<dbReference type="Gene3D" id="3.30.420.10">
    <property type="entry name" value="Ribonuclease H-like superfamily/Ribonuclease H"/>
    <property type="match status" value="1"/>
</dbReference>
<comment type="caution">
    <text evidence="1">The sequence shown here is derived from an EMBL/GenBank/DDBJ whole genome shotgun (WGS) entry which is preliminary data.</text>
</comment>
<dbReference type="PANTHER" id="PTHR47169">
    <property type="entry name" value="OS01G0541250 PROTEIN"/>
    <property type="match status" value="1"/>
</dbReference>
<dbReference type="PANTHER" id="PTHR47169:SF2">
    <property type="entry name" value="OS01G0541250 PROTEIN"/>
    <property type="match status" value="1"/>
</dbReference>
<dbReference type="EMBL" id="QXFU01000773">
    <property type="protein sequence ID" value="KAE9021090.1"/>
    <property type="molecule type" value="Genomic_DNA"/>
</dbReference>
<dbReference type="AlphaFoldDB" id="A0A6A3LRY9"/>
<proteinExistence type="predicted"/>
<dbReference type="Proteomes" id="UP000435112">
    <property type="component" value="Unassembled WGS sequence"/>
</dbReference>
<accession>A0A6A3LRY9</accession>
<evidence type="ECO:0008006" key="3">
    <source>
        <dbReference type="Google" id="ProtNLM"/>
    </source>
</evidence>
<evidence type="ECO:0000313" key="2">
    <source>
        <dbReference type="Proteomes" id="UP000435112"/>
    </source>
</evidence>
<evidence type="ECO:0000313" key="1">
    <source>
        <dbReference type="EMBL" id="KAE9021090.1"/>
    </source>
</evidence>
<dbReference type="InterPro" id="IPR036397">
    <property type="entry name" value="RNaseH_sf"/>
</dbReference>
<organism evidence="1 2">
    <name type="scientific">Phytophthora rubi</name>
    <dbReference type="NCBI Taxonomy" id="129364"/>
    <lineage>
        <taxon>Eukaryota</taxon>
        <taxon>Sar</taxon>
        <taxon>Stramenopiles</taxon>
        <taxon>Oomycota</taxon>
        <taxon>Peronosporomycetes</taxon>
        <taxon>Peronosporales</taxon>
        <taxon>Peronosporaceae</taxon>
        <taxon>Phytophthora</taxon>
    </lineage>
</organism>
<name>A0A6A3LRY9_9STRA</name>
<dbReference type="GO" id="GO:0003676">
    <property type="term" value="F:nucleic acid binding"/>
    <property type="evidence" value="ECO:0007669"/>
    <property type="project" value="InterPro"/>
</dbReference>
<dbReference type="OrthoDB" id="123483at2759"/>